<dbReference type="CDD" id="cd02440">
    <property type="entry name" value="AdoMet_MTases"/>
    <property type="match status" value="1"/>
</dbReference>
<proteinExistence type="predicted"/>
<gene>
    <name evidence="3" type="ORF">Cvel_21049</name>
</gene>
<dbReference type="EMBL" id="CDMZ01001041">
    <property type="protein sequence ID" value="CEM26164.1"/>
    <property type="molecule type" value="Genomic_DNA"/>
</dbReference>
<sequence>MQTRAAQHLLLVALKKKDLYASTLTKRTRARKMGSTSDAASKTYYDSSNHYDLLWGSDNIHLGYFPHLHEKTKVVLSLPQAGSALTERMISVGRIDYSSSVLDLGCGKGLACLEIAEQTGAACTGVDLSSTNIERADEIAKSNPSLKLEFMEGSFTEIPKALIGRKFTHIWSQVAFCHVHQKLPEIMREVKKVLAPGGVVVLNEYLGSDSEVDEATKQHVYKRLCFDTLHGHRAWRKIVEDEGFVIEHYENLDRDMAATYRELSKGARKHGFKSADGSCLGENYAETAVAVERRQIGMNLAILSLPPDVTGTA</sequence>
<accession>A0A0G4GBL4</accession>
<dbReference type="InterPro" id="IPR041698">
    <property type="entry name" value="Methyltransf_25"/>
</dbReference>
<dbReference type="PANTHER" id="PTHR43861:SF3">
    <property type="entry name" value="PUTATIVE (AFU_ORTHOLOGUE AFUA_2G14390)-RELATED"/>
    <property type="match status" value="1"/>
</dbReference>
<dbReference type="PhylomeDB" id="A0A0G4GBL4"/>
<protein>
    <recommendedName>
        <fullName evidence="2">Methyltransferase domain-containing protein</fullName>
    </recommendedName>
</protein>
<organism evidence="3">
    <name type="scientific">Chromera velia CCMP2878</name>
    <dbReference type="NCBI Taxonomy" id="1169474"/>
    <lineage>
        <taxon>Eukaryota</taxon>
        <taxon>Sar</taxon>
        <taxon>Alveolata</taxon>
        <taxon>Colpodellida</taxon>
        <taxon>Chromeraceae</taxon>
        <taxon>Chromera</taxon>
    </lineage>
</organism>
<dbReference type="InterPro" id="IPR029063">
    <property type="entry name" value="SAM-dependent_MTases_sf"/>
</dbReference>
<dbReference type="PANTHER" id="PTHR43861">
    <property type="entry name" value="TRANS-ACONITATE 2-METHYLTRANSFERASE-RELATED"/>
    <property type="match status" value="1"/>
</dbReference>
<evidence type="ECO:0000313" key="3">
    <source>
        <dbReference type="EMBL" id="CEM26164.1"/>
    </source>
</evidence>
<dbReference type="Gene3D" id="3.40.50.150">
    <property type="entry name" value="Vaccinia Virus protein VP39"/>
    <property type="match status" value="1"/>
</dbReference>
<dbReference type="AlphaFoldDB" id="A0A0G4GBL4"/>
<feature type="domain" description="Methyltransferase" evidence="2">
    <location>
        <begin position="101"/>
        <end position="198"/>
    </location>
</feature>
<name>A0A0G4GBL4_9ALVE</name>
<evidence type="ECO:0000256" key="1">
    <source>
        <dbReference type="ARBA" id="ARBA00022679"/>
    </source>
</evidence>
<keyword evidence="1" id="KW-0808">Transferase</keyword>
<dbReference type="GO" id="GO:0016740">
    <property type="term" value="F:transferase activity"/>
    <property type="evidence" value="ECO:0007669"/>
    <property type="project" value="UniProtKB-KW"/>
</dbReference>
<dbReference type="VEuPathDB" id="CryptoDB:Cvel_21049"/>
<dbReference type="Pfam" id="PF13649">
    <property type="entry name" value="Methyltransf_25"/>
    <property type="match status" value="1"/>
</dbReference>
<evidence type="ECO:0000259" key="2">
    <source>
        <dbReference type="Pfam" id="PF13649"/>
    </source>
</evidence>
<dbReference type="SUPFAM" id="SSF53335">
    <property type="entry name" value="S-adenosyl-L-methionine-dependent methyltransferases"/>
    <property type="match status" value="1"/>
</dbReference>
<reference evidence="3" key="1">
    <citation type="submission" date="2014-11" db="EMBL/GenBank/DDBJ databases">
        <authorList>
            <person name="Otto D Thomas"/>
            <person name="Naeem Raeece"/>
        </authorList>
    </citation>
    <scope>NUCLEOTIDE SEQUENCE</scope>
</reference>